<organism evidence="2 3">
    <name type="scientific">Anisodus tanguticus</name>
    <dbReference type="NCBI Taxonomy" id="243964"/>
    <lineage>
        <taxon>Eukaryota</taxon>
        <taxon>Viridiplantae</taxon>
        <taxon>Streptophyta</taxon>
        <taxon>Embryophyta</taxon>
        <taxon>Tracheophyta</taxon>
        <taxon>Spermatophyta</taxon>
        <taxon>Magnoliopsida</taxon>
        <taxon>eudicotyledons</taxon>
        <taxon>Gunneridae</taxon>
        <taxon>Pentapetalae</taxon>
        <taxon>asterids</taxon>
        <taxon>lamiids</taxon>
        <taxon>Solanales</taxon>
        <taxon>Solanaceae</taxon>
        <taxon>Solanoideae</taxon>
        <taxon>Hyoscyameae</taxon>
        <taxon>Anisodus</taxon>
    </lineage>
</organism>
<feature type="transmembrane region" description="Helical" evidence="1">
    <location>
        <begin position="116"/>
        <end position="134"/>
    </location>
</feature>
<dbReference type="Proteomes" id="UP001291623">
    <property type="component" value="Unassembled WGS sequence"/>
</dbReference>
<keyword evidence="3" id="KW-1185">Reference proteome</keyword>
<keyword evidence="1" id="KW-1133">Transmembrane helix</keyword>
<accession>A0AAE1SGM5</accession>
<keyword evidence="1" id="KW-0812">Transmembrane</keyword>
<evidence type="ECO:0000313" key="2">
    <source>
        <dbReference type="EMBL" id="KAK4369092.1"/>
    </source>
</evidence>
<protein>
    <submittedName>
        <fullName evidence="2">Uncharacterized protein</fullName>
    </submittedName>
</protein>
<evidence type="ECO:0000256" key="1">
    <source>
        <dbReference type="SAM" id="Phobius"/>
    </source>
</evidence>
<gene>
    <name evidence="2" type="ORF">RND71_012884</name>
</gene>
<sequence length="138" mass="15448">MDEFHIIVLGLWTSSHWIICSLPGLRQTIPGDSSPGPSALLPVNHGMCLNDQGARTEQLISPTREQKNEFSILVLHENREQKNEFSILVPSTLLVAVATIMSVINFENFFDNTHQRLGLALYVAVWLPLIAGIFRPDK</sequence>
<proteinExistence type="predicted"/>
<comment type="caution">
    <text evidence="2">The sequence shown here is derived from an EMBL/GenBank/DDBJ whole genome shotgun (WGS) entry which is preliminary data.</text>
</comment>
<evidence type="ECO:0000313" key="3">
    <source>
        <dbReference type="Proteomes" id="UP001291623"/>
    </source>
</evidence>
<keyword evidence="1" id="KW-0472">Membrane</keyword>
<dbReference type="AlphaFoldDB" id="A0AAE1SGM5"/>
<feature type="transmembrane region" description="Helical" evidence="1">
    <location>
        <begin position="85"/>
        <end position="104"/>
    </location>
</feature>
<reference evidence="2" key="1">
    <citation type="submission" date="2023-12" db="EMBL/GenBank/DDBJ databases">
        <title>Genome assembly of Anisodus tanguticus.</title>
        <authorList>
            <person name="Wang Y.-J."/>
        </authorList>
    </citation>
    <scope>NUCLEOTIDE SEQUENCE</scope>
    <source>
        <strain evidence="2">KB-2021</strain>
        <tissue evidence="2">Leaf</tissue>
    </source>
</reference>
<name>A0AAE1SGM5_9SOLA</name>
<dbReference type="EMBL" id="JAVYJV010000006">
    <property type="protein sequence ID" value="KAK4369092.1"/>
    <property type="molecule type" value="Genomic_DNA"/>
</dbReference>